<sequence length="63" mass="7009">MTAQAPFTTNASQRDSTATTMRITVASRRQVARRVRMGQRLEVSHLVRRGGVGERYSICILGC</sequence>
<dbReference type="EMBL" id="JAIWYP010000015">
    <property type="protein sequence ID" value="KAH3703084.1"/>
    <property type="molecule type" value="Genomic_DNA"/>
</dbReference>
<evidence type="ECO:0000313" key="1">
    <source>
        <dbReference type="EMBL" id="KAH3703084.1"/>
    </source>
</evidence>
<evidence type="ECO:0000313" key="2">
    <source>
        <dbReference type="Proteomes" id="UP000828390"/>
    </source>
</evidence>
<protein>
    <submittedName>
        <fullName evidence="1">Uncharacterized protein</fullName>
    </submittedName>
</protein>
<keyword evidence="2" id="KW-1185">Reference proteome</keyword>
<dbReference type="Proteomes" id="UP000828390">
    <property type="component" value="Unassembled WGS sequence"/>
</dbReference>
<gene>
    <name evidence="1" type="ORF">DPMN_078112</name>
</gene>
<reference evidence="1" key="1">
    <citation type="journal article" date="2019" name="bioRxiv">
        <title>The Genome of the Zebra Mussel, Dreissena polymorpha: A Resource for Invasive Species Research.</title>
        <authorList>
            <person name="McCartney M.A."/>
            <person name="Auch B."/>
            <person name="Kono T."/>
            <person name="Mallez S."/>
            <person name="Zhang Y."/>
            <person name="Obille A."/>
            <person name="Becker A."/>
            <person name="Abrahante J.E."/>
            <person name="Garbe J."/>
            <person name="Badalamenti J.P."/>
            <person name="Herman A."/>
            <person name="Mangelson H."/>
            <person name="Liachko I."/>
            <person name="Sullivan S."/>
            <person name="Sone E.D."/>
            <person name="Koren S."/>
            <person name="Silverstein K.A.T."/>
            <person name="Beckman K.B."/>
            <person name="Gohl D.M."/>
        </authorList>
    </citation>
    <scope>NUCLEOTIDE SEQUENCE</scope>
    <source>
        <strain evidence="1">Duluth1</strain>
        <tissue evidence="1">Whole animal</tissue>
    </source>
</reference>
<dbReference type="AlphaFoldDB" id="A0A9D4BNW5"/>
<proteinExistence type="predicted"/>
<accession>A0A9D4BNW5</accession>
<comment type="caution">
    <text evidence="1">The sequence shown here is derived from an EMBL/GenBank/DDBJ whole genome shotgun (WGS) entry which is preliminary data.</text>
</comment>
<organism evidence="1 2">
    <name type="scientific">Dreissena polymorpha</name>
    <name type="common">Zebra mussel</name>
    <name type="synonym">Mytilus polymorpha</name>
    <dbReference type="NCBI Taxonomy" id="45954"/>
    <lineage>
        <taxon>Eukaryota</taxon>
        <taxon>Metazoa</taxon>
        <taxon>Spiralia</taxon>
        <taxon>Lophotrochozoa</taxon>
        <taxon>Mollusca</taxon>
        <taxon>Bivalvia</taxon>
        <taxon>Autobranchia</taxon>
        <taxon>Heteroconchia</taxon>
        <taxon>Euheterodonta</taxon>
        <taxon>Imparidentia</taxon>
        <taxon>Neoheterodontei</taxon>
        <taxon>Myida</taxon>
        <taxon>Dreissenoidea</taxon>
        <taxon>Dreissenidae</taxon>
        <taxon>Dreissena</taxon>
    </lineage>
</organism>
<reference evidence="1" key="2">
    <citation type="submission" date="2020-11" db="EMBL/GenBank/DDBJ databases">
        <authorList>
            <person name="McCartney M.A."/>
            <person name="Auch B."/>
            <person name="Kono T."/>
            <person name="Mallez S."/>
            <person name="Becker A."/>
            <person name="Gohl D.M."/>
            <person name="Silverstein K.A.T."/>
            <person name="Koren S."/>
            <person name="Bechman K.B."/>
            <person name="Herman A."/>
            <person name="Abrahante J.E."/>
            <person name="Garbe J."/>
        </authorList>
    </citation>
    <scope>NUCLEOTIDE SEQUENCE</scope>
    <source>
        <strain evidence="1">Duluth1</strain>
        <tissue evidence="1">Whole animal</tissue>
    </source>
</reference>
<name>A0A9D4BNW5_DREPO</name>